<comment type="caution">
    <text evidence="2">The sequence shown here is derived from an EMBL/GenBank/DDBJ whole genome shotgun (WGS) entry which is preliminary data.</text>
</comment>
<proteinExistence type="predicted"/>
<dbReference type="AlphaFoldDB" id="A0ABD3RVN8"/>
<feature type="compositionally biased region" description="Acidic residues" evidence="1">
    <location>
        <begin position="570"/>
        <end position="582"/>
    </location>
</feature>
<gene>
    <name evidence="2" type="ORF">ACHAXA_008076</name>
</gene>
<sequence length="977" mass="103017">MNTSNHSLTDGVGYAGDGRGQPATTMLGACIRDLSIRRLVMAQQAAAAANAIGVDPTGGQPGGPLNPMAGTSLHNHNGGGGMMNHLAASRLGDGIKVEQMMGAGGGSGRAVGGIGGGAGGGSLPHLADYAGTAADAFAQAFVDRWASIHSQAAGGVAEKHRLTDTSNHSLSSDSVSNANRWTKDGSDPTSGSTGGTNKPWFVCDFCKNKAFVSKDELKDHEAVCEKNTTRPGLGAGDGGEKTSVGGGAEDMPASVRAALLGGGATMHSAGSMGTVSRDAAMNSAVNSQSAQSGMVGHHPMGQRAASMIHGMNPYISMNPYMSALSGADPSMMMNPANMMLFGVVPQLPGSLGGMGMHSIAEAAAQSAEQAARRKSSTQVIDPALIEASKGPFRQLPKPTSLALDEDKDWLTALHCFVRKNCVEVFTATALDVLTPSKGKRKPIQVGQVGIRCPHCHEGSVDTDPNRERGSVYYPAALSSIYNATMNLLQRHLHSCPKVPAHILEKYIGLKKDDARSGTSKKYWVESAKSMGFVDTLQGIRLSAKKAPPPPSTSESQNQTKEARTRIENDAYSDSDGNEEDVDDKSKPSDSAEDKEDVVDDIDGRHDNFAFGKDKDSVKKDNVDDEEKEDKTAGSEKKKKNPFADAPPLVIPADEATATQFSFLLLSQMQPCVFTEADRLGKRKGLPTGFAGLACRHCFGGYGSGRFFPSSIKTLSDTSKTLNVLHNHMSRCRKLPKETLELLEAARITHDEDRAKMKFGSQKAFFAKIWSRLHDNRPDGAVIKPPPRKSLTTGVNGGLRKQGKKGDGIGNDLSQASNAMAMHRLGYVGMGTNGMMMPQVGMNGHMVMGMGMGGGASMGIGMGGMPHNMMPHPMMMAGGIDHQQMMAQMMGGGFQPGFPHMGGMGMTPQAMAQMMGGGGGMGVGSMPQNMMHHTMMMGGGLQHSSAGNDEDSKRSLDMLSSQANEMRKRLKMTPNADV</sequence>
<feature type="region of interest" description="Disordered" evidence="1">
    <location>
        <begin position="776"/>
        <end position="807"/>
    </location>
</feature>
<name>A0ABD3RVN8_9STRA</name>
<evidence type="ECO:0000313" key="3">
    <source>
        <dbReference type="Proteomes" id="UP001530377"/>
    </source>
</evidence>
<accession>A0ABD3RVN8</accession>
<feature type="region of interest" description="Disordered" evidence="1">
    <location>
        <begin position="227"/>
        <end position="249"/>
    </location>
</feature>
<reference evidence="2 3" key="1">
    <citation type="submission" date="2024-10" db="EMBL/GenBank/DDBJ databases">
        <title>Updated reference genomes for cyclostephanoid diatoms.</title>
        <authorList>
            <person name="Roberts W.R."/>
            <person name="Alverson A.J."/>
        </authorList>
    </citation>
    <scope>NUCLEOTIDE SEQUENCE [LARGE SCALE GENOMIC DNA]</scope>
    <source>
        <strain evidence="2 3">AJA228-03</strain>
    </source>
</reference>
<organism evidence="2 3">
    <name type="scientific">Cyclostephanos tholiformis</name>
    <dbReference type="NCBI Taxonomy" id="382380"/>
    <lineage>
        <taxon>Eukaryota</taxon>
        <taxon>Sar</taxon>
        <taxon>Stramenopiles</taxon>
        <taxon>Ochrophyta</taxon>
        <taxon>Bacillariophyta</taxon>
        <taxon>Coscinodiscophyceae</taxon>
        <taxon>Thalassiosirophycidae</taxon>
        <taxon>Stephanodiscales</taxon>
        <taxon>Stephanodiscaceae</taxon>
        <taxon>Cyclostephanos</taxon>
    </lineage>
</organism>
<protein>
    <recommendedName>
        <fullName evidence="4">C2H2-type domain-containing protein</fullName>
    </recommendedName>
</protein>
<dbReference type="Proteomes" id="UP001530377">
    <property type="component" value="Unassembled WGS sequence"/>
</dbReference>
<feature type="compositionally biased region" description="Basic and acidic residues" evidence="1">
    <location>
        <begin position="601"/>
        <end position="621"/>
    </location>
</feature>
<feature type="region of interest" description="Disordered" evidence="1">
    <location>
        <begin position="938"/>
        <end position="977"/>
    </location>
</feature>
<evidence type="ECO:0000313" key="2">
    <source>
        <dbReference type="EMBL" id="KAL3816268.1"/>
    </source>
</evidence>
<keyword evidence="3" id="KW-1185">Reference proteome</keyword>
<feature type="compositionally biased region" description="Low complexity" evidence="1">
    <location>
        <begin position="164"/>
        <end position="177"/>
    </location>
</feature>
<feature type="region of interest" description="Disordered" evidence="1">
    <location>
        <begin position="158"/>
        <end position="194"/>
    </location>
</feature>
<evidence type="ECO:0000256" key="1">
    <source>
        <dbReference type="SAM" id="MobiDB-lite"/>
    </source>
</evidence>
<dbReference type="EMBL" id="JALLPB020000156">
    <property type="protein sequence ID" value="KAL3816268.1"/>
    <property type="molecule type" value="Genomic_DNA"/>
</dbReference>
<evidence type="ECO:0008006" key="4">
    <source>
        <dbReference type="Google" id="ProtNLM"/>
    </source>
</evidence>
<feature type="region of interest" description="Disordered" evidence="1">
    <location>
        <begin position="542"/>
        <end position="645"/>
    </location>
</feature>